<feature type="compositionally biased region" description="Low complexity" evidence="1">
    <location>
        <begin position="8"/>
        <end position="21"/>
    </location>
</feature>
<dbReference type="EMBL" id="BAAAVI010000077">
    <property type="protein sequence ID" value="GAA2903748.1"/>
    <property type="molecule type" value="Genomic_DNA"/>
</dbReference>
<keyword evidence="3" id="KW-1185">Reference proteome</keyword>
<sequence>MKGFTCLPASPAPTGAGHAAPGPGRLRWYPGYPAVFRVPDAYGAAPGSTPRHGRENGALPL</sequence>
<comment type="caution">
    <text evidence="2">The sequence shown here is derived from an EMBL/GenBank/DDBJ whole genome shotgun (WGS) entry which is preliminary data.</text>
</comment>
<protein>
    <submittedName>
        <fullName evidence="2">Uncharacterized protein</fullName>
    </submittedName>
</protein>
<evidence type="ECO:0000313" key="3">
    <source>
        <dbReference type="Proteomes" id="UP001500831"/>
    </source>
</evidence>
<organism evidence="2 3">
    <name type="scientific">Streptosporangium fragile</name>
    <dbReference type="NCBI Taxonomy" id="46186"/>
    <lineage>
        <taxon>Bacteria</taxon>
        <taxon>Bacillati</taxon>
        <taxon>Actinomycetota</taxon>
        <taxon>Actinomycetes</taxon>
        <taxon>Streptosporangiales</taxon>
        <taxon>Streptosporangiaceae</taxon>
        <taxon>Streptosporangium</taxon>
    </lineage>
</organism>
<name>A0ABN3W9S9_9ACTN</name>
<accession>A0ABN3W9S9</accession>
<evidence type="ECO:0000256" key="1">
    <source>
        <dbReference type="SAM" id="MobiDB-lite"/>
    </source>
</evidence>
<reference evidence="2 3" key="1">
    <citation type="journal article" date="2019" name="Int. J. Syst. Evol. Microbiol.">
        <title>The Global Catalogue of Microorganisms (GCM) 10K type strain sequencing project: providing services to taxonomists for standard genome sequencing and annotation.</title>
        <authorList>
            <consortium name="The Broad Institute Genomics Platform"/>
            <consortium name="The Broad Institute Genome Sequencing Center for Infectious Disease"/>
            <person name="Wu L."/>
            <person name="Ma J."/>
        </authorList>
    </citation>
    <scope>NUCLEOTIDE SEQUENCE [LARGE SCALE GENOMIC DNA]</scope>
    <source>
        <strain evidence="2 3">JCM 6242</strain>
    </source>
</reference>
<gene>
    <name evidence="2" type="ORF">GCM10010517_69760</name>
</gene>
<evidence type="ECO:0000313" key="2">
    <source>
        <dbReference type="EMBL" id="GAA2903748.1"/>
    </source>
</evidence>
<dbReference type="Proteomes" id="UP001500831">
    <property type="component" value="Unassembled WGS sequence"/>
</dbReference>
<feature type="region of interest" description="Disordered" evidence="1">
    <location>
        <begin position="1"/>
        <end position="21"/>
    </location>
</feature>
<proteinExistence type="predicted"/>